<dbReference type="GO" id="GO:0016765">
    <property type="term" value="F:transferase activity, transferring alkyl or aryl (other than methyl) groups"/>
    <property type="evidence" value="ECO:0007669"/>
    <property type="project" value="UniProtKB-ARBA"/>
</dbReference>
<dbReference type="PROSITE" id="PS00901">
    <property type="entry name" value="CYS_SYNTHASE"/>
    <property type="match status" value="1"/>
</dbReference>
<dbReference type="PANTHER" id="PTHR10314">
    <property type="entry name" value="CYSTATHIONINE BETA-SYNTHASE"/>
    <property type="match status" value="1"/>
</dbReference>
<gene>
    <name evidence="4" type="ORF">EV378_6606</name>
</gene>
<accession>A0A4R1HKX7</accession>
<dbReference type="Pfam" id="PF00291">
    <property type="entry name" value="PALP"/>
    <property type="match status" value="1"/>
</dbReference>
<keyword evidence="5" id="KW-1185">Reference proteome</keyword>
<dbReference type="InterPro" id="IPR050214">
    <property type="entry name" value="Cys_Synth/Cystath_Beta-Synth"/>
</dbReference>
<dbReference type="InterPro" id="IPR001216">
    <property type="entry name" value="P-phosphate_BS"/>
</dbReference>
<reference evidence="4 5" key="1">
    <citation type="submission" date="2019-03" db="EMBL/GenBank/DDBJ databases">
        <title>Sequencing the genomes of 1000 actinobacteria strains.</title>
        <authorList>
            <person name="Klenk H.-P."/>
        </authorList>
    </citation>
    <scope>NUCLEOTIDE SEQUENCE [LARGE SCALE GENOMIC DNA]</scope>
    <source>
        <strain evidence="4 5">DSM 44969</strain>
    </source>
</reference>
<dbReference type="CDD" id="cd01561">
    <property type="entry name" value="CBS_like"/>
    <property type="match status" value="1"/>
</dbReference>
<dbReference type="SUPFAM" id="SSF53686">
    <property type="entry name" value="Tryptophan synthase beta subunit-like PLP-dependent enzymes"/>
    <property type="match status" value="1"/>
</dbReference>
<dbReference type="RefSeq" id="WP_132431572.1">
    <property type="nucleotide sequence ID" value="NZ_SMFZ01000002.1"/>
</dbReference>
<dbReference type="AlphaFoldDB" id="A0A4R1HKX7"/>
<dbReference type="EMBL" id="SMFZ01000002">
    <property type="protein sequence ID" value="TCK22598.1"/>
    <property type="molecule type" value="Genomic_DNA"/>
</dbReference>
<sequence>MSILDAIGNTPLVQVDGVWVKCEFLNPSGSVKARMARHVIDRASESGLLRPGDTIVEASSGNTGNAMSMVAAVRGYRMVVVTAAGLSPERTAISRAFGAEVVEVGDFHVNDAQDLARTLGEQDGWFHPGQFDGEWNVESNATGLGPEILGGLPSTPDAVVCGIGTGGTLVGVGRAFRTANPGCAVIGVEPSGSRTLCCGEIGRHRIEGISDGFVPGIVDRHRSEIDDVVDVADVDALAETARLAREFGVFVGPSTGAHLVVARSWLAAHPGTTVVTFASDEGEKYLSEIAATGAEAEATTAA</sequence>
<evidence type="ECO:0000313" key="5">
    <source>
        <dbReference type="Proteomes" id="UP000295560"/>
    </source>
</evidence>
<proteinExistence type="predicted"/>
<keyword evidence="2" id="KW-0663">Pyridoxal phosphate</keyword>
<dbReference type="InterPro" id="IPR001926">
    <property type="entry name" value="TrpB-like_PALP"/>
</dbReference>
<dbReference type="GO" id="GO:0006535">
    <property type="term" value="P:cysteine biosynthetic process from serine"/>
    <property type="evidence" value="ECO:0007669"/>
    <property type="project" value="InterPro"/>
</dbReference>
<protein>
    <submittedName>
        <fullName evidence="4">Cysteine synthase A</fullName>
    </submittedName>
</protein>
<comment type="cofactor">
    <cofactor evidence="1">
        <name>pyridoxal 5'-phosphate</name>
        <dbReference type="ChEBI" id="CHEBI:597326"/>
    </cofactor>
</comment>
<organism evidence="4 5">
    <name type="scientific">Pseudonocardia endophytica</name>
    <dbReference type="NCBI Taxonomy" id="401976"/>
    <lineage>
        <taxon>Bacteria</taxon>
        <taxon>Bacillati</taxon>
        <taxon>Actinomycetota</taxon>
        <taxon>Actinomycetes</taxon>
        <taxon>Pseudonocardiales</taxon>
        <taxon>Pseudonocardiaceae</taxon>
        <taxon>Pseudonocardia</taxon>
    </lineage>
</organism>
<evidence type="ECO:0000256" key="2">
    <source>
        <dbReference type="ARBA" id="ARBA00022898"/>
    </source>
</evidence>
<evidence type="ECO:0000259" key="3">
    <source>
        <dbReference type="Pfam" id="PF00291"/>
    </source>
</evidence>
<comment type="caution">
    <text evidence="4">The sequence shown here is derived from an EMBL/GenBank/DDBJ whole genome shotgun (WGS) entry which is preliminary data.</text>
</comment>
<name>A0A4R1HKX7_PSEEN</name>
<evidence type="ECO:0000256" key="1">
    <source>
        <dbReference type="ARBA" id="ARBA00001933"/>
    </source>
</evidence>
<dbReference type="OrthoDB" id="9805733at2"/>
<feature type="domain" description="Tryptophan synthase beta chain-like PALP" evidence="3">
    <location>
        <begin position="3"/>
        <end position="279"/>
    </location>
</feature>
<dbReference type="Gene3D" id="3.40.50.1100">
    <property type="match status" value="2"/>
</dbReference>
<dbReference type="Proteomes" id="UP000295560">
    <property type="component" value="Unassembled WGS sequence"/>
</dbReference>
<evidence type="ECO:0000313" key="4">
    <source>
        <dbReference type="EMBL" id="TCK22598.1"/>
    </source>
</evidence>
<dbReference type="InterPro" id="IPR036052">
    <property type="entry name" value="TrpB-like_PALP_sf"/>
</dbReference>